<reference evidence="3" key="1">
    <citation type="submission" date="2015-02" db="EMBL/GenBank/DDBJ databases">
        <title>Draft Genome of Frankia sp. CpI1-S.</title>
        <authorList>
            <person name="Oshone R.T."/>
            <person name="Ngom M."/>
            <person name="Ghodhbane-Gtari F."/>
            <person name="Gtari M."/>
            <person name="Morris K."/>
            <person name="Thomas K."/>
            <person name="Sen A."/>
            <person name="Tisa L.S."/>
        </authorList>
    </citation>
    <scope>NUCLEOTIDE SEQUENCE [LARGE SCALE GENOMIC DNA]</scope>
    <source>
        <strain evidence="3">CpI1-S</strain>
    </source>
</reference>
<proteinExistence type="predicted"/>
<evidence type="ECO:0000256" key="1">
    <source>
        <dbReference type="SAM" id="MobiDB-lite"/>
    </source>
</evidence>
<feature type="region of interest" description="Disordered" evidence="1">
    <location>
        <begin position="83"/>
        <end position="108"/>
    </location>
</feature>
<sequence length="108" mass="11478">MLVTWDQTANAIYLAMGETAQSASRTVQLDSGTLVDVDGFDVVVGIEIINPYRALPTSDIMAMHIPATDRSALERYLRGLSGQSAEISSTPGGSPPSLIQREGRIAVS</sequence>
<dbReference type="InterPro" id="IPR019270">
    <property type="entry name" value="DUF2283"/>
</dbReference>
<protein>
    <recommendedName>
        <fullName evidence="4">DUF2283 domain-containing protein</fullName>
    </recommendedName>
</protein>
<dbReference type="RefSeq" id="WP_044884578.1">
    <property type="nucleotide sequence ID" value="NZ_JYFN01000011.1"/>
</dbReference>
<organism evidence="2 3">
    <name type="scientific">Frankia torreyi</name>
    <dbReference type="NCBI Taxonomy" id="1856"/>
    <lineage>
        <taxon>Bacteria</taxon>
        <taxon>Bacillati</taxon>
        <taxon>Actinomycetota</taxon>
        <taxon>Actinomycetes</taxon>
        <taxon>Frankiales</taxon>
        <taxon>Frankiaceae</taxon>
        <taxon>Frankia</taxon>
    </lineage>
</organism>
<name>A0A0D8BHJ1_9ACTN</name>
<dbReference type="PATRIC" id="fig|1502723.3.peg.621"/>
<dbReference type="EMBL" id="JYFN01000011">
    <property type="protein sequence ID" value="KJE23708.1"/>
    <property type="molecule type" value="Genomic_DNA"/>
</dbReference>
<dbReference type="AlphaFoldDB" id="A0A0D8BHJ1"/>
<feature type="compositionally biased region" description="Polar residues" evidence="1">
    <location>
        <begin position="83"/>
        <end position="92"/>
    </location>
</feature>
<comment type="caution">
    <text evidence="2">The sequence shown here is derived from an EMBL/GenBank/DDBJ whole genome shotgun (WGS) entry which is preliminary data.</text>
</comment>
<accession>A0A0D8BHJ1</accession>
<evidence type="ECO:0008006" key="4">
    <source>
        <dbReference type="Google" id="ProtNLM"/>
    </source>
</evidence>
<evidence type="ECO:0000313" key="2">
    <source>
        <dbReference type="EMBL" id="KJE23708.1"/>
    </source>
</evidence>
<evidence type="ECO:0000313" key="3">
    <source>
        <dbReference type="Proteomes" id="UP000032545"/>
    </source>
</evidence>
<dbReference type="Pfam" id="PF10049">
    <property type="entry name" value="DUF2283"/>
    <property type="match status" value="1"/>
</dbReference>
<reference evidence="2 3" key="2">
    <citation type="journal article" date="2016" name="Genome Announc.">
        <title>Permanent Draft Genome Sequences for Two Variants of Frankia sp. Strain CpI1, the First Frankia Strain Isolated from Root Nodules of Comptonia peregrina.</title>
        <authorList>
            <person name="Oshone R."/>
            <person name="Hurst S.G.IV."/>
            <person name="Abebe-Akele F."/>
            <person name="Simpson S."/>
            <person name="Morris K."/>
            <person name="Thomas W.K."/>
            <person name="Tisa L.S."/>
        </authorList>
    </citation>
    <scope>NUCLEOTIDE SEQUENCE [LARGE SCALE GENOMIC DNA]</scope>
    <source>
        <strain evidence="3">CpI1-S</strain>
    </source>
</reference>
<gene>
    <name evidence="2" type="ORF">FF36_01893</name>
</gene>
<dbReference type="Proteomes" id="UP000032545">
    <property type="component" value="Unassembled WGS sequence"/>
</dbReference>
<keyword evidence="3" id="KW-1185">Reference proteome</keyword>